<sequence>MPTQLKAKVNFDENYVTLVISSNIMFRSLTDRVDAKLARFTNRSIGSKSVRLRYRDEDGDFVTIDSDEAVQLAFMEWREQHREMLSRGQVGEIQLYCQAVEN</sequence>
<dbReference type="PANTHER" id="PTHR47339">
    <property type="entry name" value="CELL DIVISION CONTROL PROTEIN 24"/>
    <property type="match status" value="1"/>
</dbReference>
<dbReference type="FunFam" id="3.10.20.90:FF:000176">
    <property type="entry name" value="Rho guanyl nucleotide exchange factor"/>
    <property type="match status" value="1"/>
</dbReference>
<organism evidence="2 3">
    <name type="scientific">Aspergillus rambellii</name>
    <dbReference type="NCBI Taxonomy" id="308745"/>
    <lineage>
        <taxon>Eukaryota</taxon>
        <taxon>Fungi</taxon>
        <taxon>Dikarya</taxon>
        <taxon>Ascomycota</taxon>
        <taxon>Pezizomycotina</taxon>
        <taxon>Eurotiomycetes</taxon>
        <taxon>Eurotiomycetidae</taxon>
        <taxon>Eurotiales</taxon>
        <taxon>Aspergillaceae</taxon>
        <taxon>Aspergillus</taxon>
        <taxon>Aspergillus subgen. Nidulantes</taxon>
    </lineage>
</organism>
<evidence type="ECO:0000313" key="2">
    <source>
        <dbReference type="EMBL" id="KKK21561.1"/>
    </source>
</evidence>
<dbReference type="CDD" id="cd05992">
    <property type="entry name" value="PB1"/>
    <property type="match status" value="1"/>
</dbReference>
<name>A0A0F8VEQ6_9EURO</name>
<dbReference type="GO" id="GO:0005634">
    <property type="term" value="C:nucleus"/>
    <property type="evidence" value="ECO:0007669"/>
    <property type="project" value="TreeGrafter"/>
</dbReference>
<dbReference type="InterPro" id="IPR000270">
    <property type="entry name" value="PB1_dom"/>
</dbReference>
<dbReference type="SUPFAM" id="SSF54277">
    <property type="entry name" value="CAD &amp; PB1 domains"/>
    <property type="match status" value="1"/>
</dbReference>
<dbReference type="Pfam" id="PF00564">
    <property type="entry name" value="PB1"/>
    <property type="match status" value="1"/>
</dbReference>
<dbReference type="Proteomes" id="UP000034291">
    <property type="component" value="Unassembled WGS sequence"/>
</dbReference>
<dbReference type="InterPro" id="IPR053793">
    <property type="entry name" value="PB1-like"/>
</dbReference>
<dbReference type="GO" id="GO:0030010">
    <property type="term" value="P:establishment of cell polarity"/>
    <property type="evidence" value="ECO:0007669"/>
    <property type="project" value="TreeGrafter"/>
</dbReference>
<dbReference type="GO" id="GO:0005737">
    <property type="term" value="C:cytoplasm"/>
    <property type="evidence" value="ECO:0007669"/>
    <property type="project" value="TreeGrafter"/>
</dbReference>
<proteinExistence type="predicted"/>
<dbReference type="STRING" id="308745.A0A0F8VEQ6"/>
<keyword evidence="3" id="KW-1185">Reference proteome</keyword>
<accession>A0A0F8VEQ6</accession>
<gene>
    <name evidence="2" type="ORF">ARAM_006471</name>
</gene>
<dbReference type="GO" id="GO:0043332">
    <property type="term" value="C:mating projection tip"/>
    <property type="evidence" value="ECO:0007669"/>
    <property type="project" value="TreeGrafter"/>
</dbReference>
<reference evidence="2 3" key="1">
    <citation type="submission" date="2015-02" db="EMBL/GenBank/DDBJ databases">
        <title>Draft Genome Sequences of Two Closely-Related Aflatoxigenic Aspergillus Species Obtained from the Cote d'Ivoire.</title>
        <authorList>
            <person name="Moore G.G."/>
            <person name="Beltz S.B."/>
            <person name="Mack B.M."/>
        </authorList>
    </citation>
    <scope>NUCLEOTIDE SEQUENCE [LARGE SCALE GENOMIC DNA]</scope>
    <source>
        <strain evidence="2 3">SRRC1468</strain>
    </source>
</reference>
<protein>
    <submittedName>
        <fullName evidence="2">Putative Rho guanyl nucleotide exchange factor</fullName>
    </submittedName>
</protein>
<evidence type="ECO:0000313" key="3">
    <source>
        <dbReference type="Proteomes" id="UP000034291"/>
    </source>
</evidence>
<dbReference type="GO" id="GO:0031106">
    <property type="term" value="P:septin ring organization"/>
    <property type="evidence" value="ECO:0007669"/>
    <property type="project" value="TreeGrafter"/>
</dbReference>
<dbReference type="PANTHER" id="PTHR47339:SF1">
    <property type="entry name" value="CELL DIVISION CONTROL PROTEIN 24"/>
    <property type="match status" value="1"/>
</dbReference>
<dbReference type="PROSITE" id="PS51745">
    <property type="entry name" value="PB1"/>
    <property type="match status" value="1"/>
</dbReference>
<dbReference type="InterPro" id="IPR053026">
    <property type="entry name" value="CDC42_GEF"/>
</dbReference>
<dbReference type="Gene3D" id="3.10.20.90">
    <property type="entry name" value="Phosphatidylinositol 3-kinase Catalytic Subunit, Chain A, domain 1"/>
    <property type="match status" value="1"/>
</dbReference>
<comment type="caution">
    <text evidence="2">The sequence shown here is derived from an EMBL/GenBank/DDBJ whole genome shotgun (WGS) entry which is preliminary data.</text>
</comment>
<evidence type="ECO:0000259" key="1">
    <source>
        <dbReference type="PROSITE" id="PS51745"/>
    </source>
</evidence>
<dbReference type="AlphaFoldDB" id="A0A0F8VEQ6"/>
<feature type="domain" description="PB1" evidence="1">
    <location>
        <begin position="4"/>
        <end position="100"/>
    </location>
</feature>
<dbReference type="GO" id="GO:0000935">
    <property type="term" value="C:division septum"/>
    <property type="evidence" value="ECO:0007669"/>
    <property type="project" value="TreeGrafter"/>
</dbReference>
<dbReference type="EMBL" id="JZBS01001746">
    <property type="protein sequence ID" value="KKK21561.1"/>
    <property type="molecule type" value="Genomic_DNA"/>
</dbReference>